<dbReference type="KEGG" id="hir:HETIRDRAFT_439197"/>
<keyword evidence="3" id="KW-1185">Reference proteome</keyword>
<dbReference type="GeneID" id="20675117"/>
<feature type="region of interest" description="Disordered" evidence="1">
    <location>
        <begin position="1"/>
        <end position="106"/>
    </location>
</feature>
<dbReference type="AlphaFoldDB" id="W4KGM2"/>
<reference evidence="2 3" key="1">
    <citation type="journal article" date="2012" name="New Phytol.">
        <title>Insight into trade-off between wood decay and parasitism from the genome of a fungal forest pathogen.</title>
        <authorList>
            <person name="Olson A."/>
            <person name="Aerts A."/>
            <person name="Asiegbu F."/>
            <person name="Belbahri L."/>
            <person name="Bouzid O."/>
            <person name="Broberg A."/>
            <person name="Canback B."/>
            <person name="Coutinho P.M."/>
            <person name="Cullen D."/>
            <person name="Dalman K."/>
            <person name="Deflorio G."/>
            <person name="van Diepen L.T."/>
            <person name="Dunand C."/>
            <person name="Duplessis S."/>
            <person name="Durling M."/>
            <person name="Gonthier P."/>
            <person name="Grimwood J."/>
            <person name="Fossdal C.G."/>
            <person name="Hansson D."/>
            <person name="Henrissat B."/>
            <person name="Hietala A."/>
            <person name="Himmelstrand K."/>
            <person name="Hoffmeister D."/>
            <person name="Hogberg N."/>
            <person name="James T.Y."/>
            <person name="Karlsson M."/>
            <person name="Kohler A."/>
            <person name="Kues U."/>
            <person name="Lee Y.H."/>
            <person name="Lin Y.C."/>
            <person name="Lind M."/>
            <person name="Lindquist E."/>
            <person name="Lombard V."/>
            <person name="Lucas S."/>
            <person name="Lunden K."/>
            <person name="Morin E."/>
            <person name="Murat C."/>
            <person name="Park J."/>
            <person name="Raffaello T."/>
            <person name="Rouze P."/>
            <person name="Salamov A."/>
            <person name="Schmutz J."/>
            <person name="Solheim H."/>
            <person name="Stahlberg J."/>
            <person name="Velez H."/>
            <person name="de Vries R.P."/>
            <person name="Wiebenga A."/>
            <person name="Woodward S."/>
            <person name="Yakovlev I."/>
            <person name="Garbelotto M."/>
            <person name="Martin F."/>
            <person name="Grigoriev I.V."/>
            <person name="Stenlid J."/>
        </authorList>
    </citation>
    <scope>NUCLEOTIDE SEQUENCE [LARGE SCALE GENOMIC DNA]</scope>
    <source>
        <strain evidence="2 3">TC 32-1</strain>
    </source>
</reference>
<dbReference type="InParanoid" id="W4KGM2"/>
<gene>
    <name evidence="2" type="ORF">HETIRDRAFT_439197</name>
</gene>
<evidence type="ECO:0000313" key="3">
    <source>
        <dbReference type="Proteomes" id="UP000030671"/>
    </source>
</evidence>
<feature type="compositionally biased region" description="Gly residues" evidence="1">
    <location>
        <begin position="36"/>
        <end position="45"/>
    </location>
</feature>
<evidence type="ECO:0000256" key="1">
    <source>
        <dbReference type="SAM" id="MobiDB-lite"/>
    </source>
</evidence>
<sequence length="106" mass="10387">MDVDTRRPVRRESERDMARLTMWAKDESFSRQAGGSASGAGGAVTGLGRKPAGARGAGAGAGAGGVGRGAAGRSGESGSGGPARGPVRKAASGLSMVADRRGRFGG</sequence>
<dbReference type="RefSeq" id="XP_009544131.1">
    <property type="nucleotide sequence ID" value="XM_009545836.1"/>
</dbReference>
<organism evidence="2 3">
    <name type="scientific">Heterobasidion irregulare (strain TC 32-1)</name>
    <dbReference type="NCBI Taxonomy" id="747525"/>
    <lineage>
        <taxon>Eukaryota</taxon>
        <taxon>Fungi</taxon>
        <taxon>Dikarya</taxon>
        <taxon>Basidiomycota</taxon>
        <taxon>Agaricomycotina</taxon>
        <taxon>Agaricomycetes</taxon>
        <taxon>Russulales</taxon>
        <taxon>Bondarzewiaceae</taxon>
        <taxon>Heterobasidion</taxon>
        <taxon>Heterobasidion annosum species complex</taxon>
    </lineage>
</organism>
<feature type="compositionally biased region" description="Gly residues" evidence="1">
    <location>
        <begin position="55"/>
        <end position="83"/>
    </location>
</feature>
<dbReference type="HOGENOM" id="CLU_2223601_0_0_1"/>
<evidence type="ECO:0000313" key="2">
    <source>
        <dbReference type="EMBL" id="ETW84460.1"/>
    </source>
</evidence>
<protein>
    <submittedName>
        <fullName evidence="2">Uncharacterized protein</fullName>
    </submittedName>
</protein>
<accession>W4KGM2</accession>
<name>W4KGM2_HETIT</name>
<dbReference type="Proteomes" id="UP000030671">
    <property type="component" value="Unassembled WGS sequence"/>
</dbReference>
<proteinExistence type="predicted"/>
<feature type="compositionally biased region" description="Basic and acidic residues" evidence="1">
    <location>
        <begin position="1"/>
        <end position="29"/>
    </location>
</feature>
<dbReference type="EMBL" id="KI925456">
    <property type="protein sequence ID" value="ETW84460.1"/>
    <property type="molecule type" value="Genomic_DNA"/>
</dbReference>